<gene>
    <name evidence="2" type="ORF">HYG86_16195</name>
</gene>
<proteinExistence type="predicted"/>
<sequence>MTKKMYKLIFIITLFLLIISATAIFIYRPTPSDEEIPRGSKRVEKEHKVETKEVC</sequence>
<feature type="region of interest" description="Disordered" evidence="1">
    <location>
        <begin position="32"/>
        <end position="55"/>
    </location>
</feature>
<dbReference type="EMBL" id="CP058559">
    <property type="protein sequence ID" value="QNO16204.1"/>
    <property type="molecule type" value="Genomic_DNA"/>
</dbReference>
<reference evidence="2 3" key="1">
    <citation type="submission" date="2020-07" db="EMBL/GenBank/DDBJ databases">
        <title>Alkalicella. sp. LB2 genome.</title>
        <authorList>
            <person name="Postec A."/>
            <person name="Quemeneur M."/>
        </authorList>
    </citation>
    <scope>NUCLEOTIDE SEQUENCE [LARGE SCALE GENOMIC DNA]</scope>
    <source>
        <strain evidence="2 3">LB2</strain>
    </source>
</reference>
<evidence type="ECO:0000313" key="2">
    <source>
        <dbReference type="EMBL" id="QNO16204.1"/>
    </source>
</evidence>
<name>A0A7G9WBZ2_ALKCA</name>
<evidence type="ECO:0000313" key="3">
    <source>
        <dbReference type="Proteomes" id="UP000516160"/>
    </source>
</evidence>
<evidence type="ECO:0000256" key="1">
    <source>
        <dbReference type="SAM" id="MobiDB-lite"/>
    </source>
</evidence>
<dbReference type="Proteomes" id="UP000516160">
    <property type="component" value="Chromosome"/>
</dbReference>
<dbReference type="KEGG" id="acae:HYG86_16195"/>
<keyword evidence="3" id="KW-1185">Reference proteome</keyword>
<dbReference type="AlphaFoldDB" id="A0A7G9WBZ2"/>
<dbReference type="RefSeq" id="WP_213166599.1">
    <property type="nucleotide sequence ID" value="NZ_CP058559.1"/>
</dbReference>
<organism evidence="2 3">
    <name type="scientific">Alkalicella caledoniensis</name>
    <dbReference type="NCBI Taxonomy" id="2731377"/>
    <lineage>
        <taxon>Bacteria</taxon>
        <taxon>Bacillati</taxon>
        <taxon>Bacillota</taxon>
        <taxon>Clostridia</taxon>
        <taxon>Eubacteriales</taxon>
        <taxon>Proteinivoracaceae</taxon>
        <taxon>Alkalicella</taxon>
    </lineage>
</organism>
<protein>
    <submittedName>
        <fullName evidence="2">Uncharacterized protein</fullName>
    </submittedName>
</protein>
<accession>A0A7G9WBZ2</accession>
<feature type="compositionally biased region" description="Basic and acidic residues" evidence="1">
    <location>
        <begin position="35"/>
        <end position="55"/>
    </location>
</feature>